<accession>A0A4Y7PI62</accession>
<keyword evidence="3" id="KW-1185">Reference proteome</keyword>
<dbReference type="Proteomes" id="UP000294933">
    <property type="component" value="Unassembled WGS sequence"/>
</dbReference>
<dbReference type="AlphaFoldDB" id="A0A4Y7PI62"/>
<dbReference type="EMBL" id="ML170392">
    <property type="protein sequence ID" value="TDL14100.1"/>
    <property type="molecule type" value="Genomic_DNA"/>
</dbReference>
<name>A0A4Y7PI62_9AGAM</name>
<feature type="compositionally biased region" description="Basic and acidic residues" evidence="1">
    <location>
        <begin position="135"/>
        <end position="152"/>
    </location>
</feature>
<evidence type="ECO:0000313" key="3">
    <source>
        <dbReference type="Proteomes" id="UP000294933"/>
    </source>
</evidence>
<gene>
    <name evidence="2" type="ORF">BD410DRAFT_809998</name>
</gene>
<dbReference type="VEuPathDB" id="FungiDB:BD410DRAFT_809998"/>
<sequence>MTTFCTEPSQNIFPSSSFYGEPFQNIPPSTTFYYEPHLTLSFHQDQWQNIQPSDFYEPQLTSFHGEPWLNPASSSFIVNQVQLDSIHYQPSDMFPSVHSQGLLTRGNDPERDPGGGGGPQQGPNVANWDPNCNRGSRDTAHTAEGEQDRLWERANPGLLRRGAHEFLTEITGGSRRGTATALATVIYMWNNSNIRKDLDWSANDINNTTQLCRHWGFAYKNATLMVMVCHMNLARLSNDPIYGRCKTKMYDALCDQERQYVAQSTFNKWVSNGDKYAWLARCVGMTGSKTIIDETPVDAIIEVGYALRDPYTDHWRSGIGNIPITLPPPKRSHHWDVLEMYGCLEDRGDDITPLPDFGAFQILTKSNNSTVEENSPLIQPFHHVQHPSFTFRSGV</sequence>
<protein>
    <submittedName>
        <fullName evidence="2">Uncharacterized protein</fullName>
    </submittedName>
</protein>
<evidence type="ECO:0000313" key="2">
    <source>
        <dbReference type="EMBL" id="TDL14100.1"/>
    </source>
</evidence>
<organism evidence="2 3">
    <name type="scientific">Rickenella mellea</name>
    <dbReference type="NCBI Taxonomy" id="50990"/>
    <lineage>
        <taxon>Eukaryota</taxon>
        <taxon>Fungi</taxon>
        <taxon>Dikarya</taxon>
        <taxon>Basidiomycota</taxon>
        <taxon>Agaricomycotina</taxon>
        <taxon>Agaricomycetes</taxon>
        <taxon>Hymenochaetales</taxon>
        <taxon>Rickenellaceae</taxon>
        <taxon>Rickenella</taxon>
    </lineage>
</organism>
<evidence type="ECO:0000256" key="1">
    <source>
        <dbReference type="SAM" id="MobiDB-lite"/>
    </source>
</evidence>
<proteinExistence type="predicted"/>
<reference evidence="2 3" key="1">
    <citation type="submission" date="2018-06" db="EMBL/GenBank/DDBJ databases">
        <title>A transcriptomic atlas of mushroom development highlights an independent origin of complex multicellularity.</title>
        <authorList>
            <consortium name="DOE Joint Genome Institute"/>
            <person name="Krizsan K."/>
            <person name="Almasi E."/>
            <person name="Merenyi Z."/>
            <person name="Sahu N."/>
            <person name="Viragh M."/>
            <person name="Koszo T."/>
            <person name="Mondo S."/>
            <person name="Kiss B."/>
            <person name="Balint B."/>
            <person name="Kues U."/>
            <person name="Barry K."/>
            <person name="Hegedus J.C."/>
            <person name="Henrissat B."/>
            <person name="Johnson J."/>
            <person name="Lipzen A."/>
            <person name="Ohm R."/>
            <person name="Nagy I."/>
            <person name="Pangilinan J."/>
            <person name="Yan J."/>
            <person name="Xiong Y."/>
            <person name="Grigoriev I.V."/>
            <person name="Hibbett D.S."/>
            <person name="Nagy L.G."/>
        </authorList>
    </citation>
    <scope>NUCLEOTIDE SEQUENCE [LARGE SCALE GENOMIC DNA]</scope>
    <source>
        <strain evidence="2 3">SZMC22713</strain>
    </source>
</reference>
<feature type="region of interest" description="Disordered" evidence="1">
    <location>
        <begin position="97"/>
        <end position="154"/>
    </location>
</feature>